<organism evidence="9 10">
    <name type="scientific">Sphaerisporangium krabiense</name>
    <dbReference type="NCBI Taxonomy" id="763782"/>
    <lineage>
        <taxon>Bacteria</taxon>
        <taxon>Bacillati</taxon>
        <taxon>Actinomycetota</taxon>
        <taxon>Actinomycetes</taxon>
        <taxon>Streptosporangiales</taxon>
        <taxon>Streptosporangiaceae</taxon>
        <taxon>Sphaerisporangium</taxon>
    </lineage>
</organism>
<evidence type="ECO:0000256" key="4">
    <source>
        <dbReference type="ARBA" id="ARBA00022475"/>
    </source>
</evidence>
<dbReference type="GO" id="GO:0000319">
    <property type="term" value="F:sulfite transmembrane transporter activity"/>
    <property type="evidence" value="ECO:0007669"/>
    <property type="project" value="TreeGrafter"/>
</dbReference>
<keyword evidence="5 8" id="KW-0812">Transmembrane</keyword>
<protein>
    <submittedName>
        <fullName evidence="9">Tellurite resistance protein TehA-like permease</fullName>
    </submittedName>
</protein>
<sequence length="351" mass="38111">MAQDRRPGVSRAAVRGLSPSYFALVMATGIVAIDLHDARLFWASLALLWIAAVAYAVLIVLNAWRMAACRREMWRDLRDPGRAFGFFTFTAGTNVLGTRLAIDGFVLAATALLVVGLVSWTVLGYLIPWAAVLSRTGERTVADANGTWFIWIVAGQSVAVLAATLERTAGAGRDELALIAVITWALALCLYGFVAIFVAYRLMLYEIRPDDLTPPYWVAMGAASITTVAGTQVARMSGAPAAALAHDFALHVSLIFWSLATWIFPALILVGWWRHVLHRVPLRYGPGWWSMVFPLGMYAAASHGVGTVGRVPLITAIGDYEVWIAYAAWLTAFAALTTRLLSGRRMGVKAA</sequence>
<feature type="transmembrane region" description="Helical" evidence="8">
    <location>
        <begin position="12"/>
        <end position="33"/>
    </location>
</feature>
<reference evidence="9 10" key="1">
    <citation type="submission" date="2020-08" db="EMBL/GenBank/DDBJ databases">
        <title>Sequencing the genomes of 1000 actinobacteria strains.</title>
        <authorList>
            <person name="Klenk H.-P."/>
        </authorList>
    </citation>
    <scope>NUCLEOTIDE SEQUENCE [LARGE SCALE GENOMIC DNA]</scope>
    <source>
        <strain evidence="9 10">DSM 45790</strain>
    </source>
</reference>
<dbReference type="InterPro" id="IPR038665">
    <property type="entry name" value="Voltage-dep_anion_channel_sf"/>
</dbReference>
<dbReference type="EMBL" id="JACHBR010000001">
    <property type="protein sequence ID" value="MBB5624707.1"/>
    <property type="molecule type" value="Genomic_DNA"/>
</dbReference>
<feature type="transmembrane region" description="Helical" evidence="8">
    <location>
        <begin position="285"/>
        <end position="303"/>
    </location>
</feature>
<dbReference type="AlphaFoldDB" id="A0A7W8YZR4"/>
<keyword evidence="3" id="KW-0813">Transport</keyword>
<name>A0A7W8YZR4_9ACTN</name>
<comment type="similarity">
    <text evidence="2">Belongs to the tellurite-resistance/dicarboxylate transporter (TDT) family.</text>
</comment>
<feature type="transmembrane region" description="Helical" evidence="8">
    <location>
        <begin position="84"/>
        <end position="102"/>
    </location>
</feature>
<feature type="transmembrane region" description="Helical" evidence="8">
    <location>
        <begin position="108"/>
        <end position="127"/>
    </location>
</feature>
<dbReference type="CDD" id="cd09319">
    <property type="entry name" value="TDT_like_1"/>
    <property type="match status" value="1"/>
</dbReference>
<comment type="subcellular location">
    <subcellularLocation>
        <location evidence="1">Cell membrane</location>
        <topology evidence="1">Multi-pass membrane protein</topology>
    </subcellularLocation>
</comment>
<feature type="transmembrane region" description="Helical" evidence="8">
    <location>
        <begin position="148"/>
        <end position="165"/>
    </location>
</feature>
<dbReference type="Proteomes" id="UP000588112">
    <property type="component" value="Unassembled WGS sequence"/>
</dbReference>
<dbReference type="Gene3D" id="1.50.10.150">
    <property type="entry name" value="Voltage-dependent anion channel"/>
    <property type="match status" value="1"/>
</dbReference>
<gene>
    <name evidence="9" type="ORF">BJ981_000406</name>
</gene>
<accession>A0A7W8YZR4</accession>
<dbReference type="GO" id="GO:0005886">
    <property type="term" value="C:plasma membrane"/>
    <property type="evidence" value="ECO:0007669"/>
    <property type="project" value="UniProtKB-SubCell"/>
</dbReference>
<evidence type="ECO:0000256" key="5">
    <source>
        <dbReference type="ARBA" id="ARBA00022692"/>
    </source>
</evidence>
<dbReference type="PANTHER" id="PTHR31686">
    <property type="match status" value="1"/>
</dbReference>
<evidence type="ECO:0000256" key="1">
    <source>
        <dbReference type="ARBA" id="ARBA00004651"/>
    </source>
</evidence>
<feature type="transmembrane region" description="Helical" evidence="8">
    <location>
        <begin position="323"/>
        <end position="341"/>
    </location>
</feature>
<dbReference type="Pfam" id="PF03595">
    <property type="entry name" value="SLAC1"/>
    <property type="match status" value="1"/>
</dbReference>
<dbReference type="InterPro" id="IPR051629">
    <property type="entry name" value="Sulfite_efflux_TDT"/>
</dbReference>
<dbReference type="InterPro" id="IPR004695">
    <property type="entry name" value="SLAC1/Mae1/Ssu1/TehA"/>
</dbReference>
<feature type="transmembrane region" description="Helical" evidence="8">
    <location>
        <begin position="254"/>
        <end position="273"/>
    </location>
</feature>
<dbReference type="PANTHER" id="PTHR31686:SF1">
    <property type="entry name" value="SULFITE EFFLUX PUMP SSU1"/>
    <property type="match status" value="1"/>
</dbReference>
<evidence type="ECO:0000313" key="9">
    <source>
        <dbReference type="EMBL" id="MBB5624707.1"/>
    </source>
</evidence>
<proteinExistence type="inferred from homology"/>
<feature type="transmembrane region" description="Helical" evidence="8">
    <location>
        <begin position="177"/>
        <end position="204"/>
    </location>
</feature>
<evidence type="ECO:0000256" key="7">
    <source>
        <dbReference type="ARBA" id="ARBA00023136"/>
    </source>
</evidence>
<keyword evidence="4" id="KW-1003">Cell membrane</keyword>
<evidence type="ECO:0000256" key="6">
    <source>
        <dbReference type="ARBA" id="ARBA00022989"/>
    </source>
</evidence>
<keyword evidence="6 8" id="KW-1133">Transmembrane helix</keyword>
<comment type="caution">
    <text evidence="9">The sequence shown here is derived from an EMBL/GenBank/DDBJ whole genome shotgun (WGS) entry which is preliminary data.</text>
</comment>
<keyword evidence="10" id="KW-1185">Reference proteome</keyword>
<dbReference type="RefSeq" id="WP_204070150.1">
    <property type="nucleotide sequence ID" value="NZ_BOOS01000010.1"/>
</dbReference>
<evidence type="ECO:0000256" key="2">
    <source>
        <dbReference type="ARBA" id="ARBA00008566"/>
    </source>
</evidence>
<evidence type="ECO:0000256" key="3">
    <source>
        <dbReference type="ARBA" id="ARBA00022448"/>
    </source>
</evidence>
<feature type="transmembrane region" description="Helical" evidence="8">
    <location>
        <begin position="216"/>
        <end position="234"/>
    </location>
</feature>
<keyword evidence="7 8" id="KW-0472">Membrane</keyword>
<feature type="transmembrane region" description="Helical" evidence="8">
    <location>
        <begin position="39"/>
        <end position="64"/>
    </location>
</feature>
<evidence type="ECO:0000256" key="8">
    <source>
        <dbReference type="SAM" id="Phobius"/>
    </source>
</evidence>
<evidence type="ECO:0000313" key="10">
    <source>
        <dbReference type="Proteomes" id="UP000588112"/>
    </source>
</evidence>